<protein>
    <recommendedName>
        <fullName evidence="4">Lipocalin-like protein</fullName>
    </recommendedName>
</protein>
<dbReference type="PROSITE" id="PS51257">
    <property type="entry name" value="PROKAR_LIPOPROTEIN"/>
    <property type="match status" value="1"/>
</dbReference>
<dbReference type="AlphaFoldDB" id="A0A316DYU9"/>
<dbReference type="EMBL" id="QGGO01000019">
    <property type="protein sequence ID" value="PWK22608.1"/>
    <property type="molecule type" value="Genomic_DNA"/>
</dbReference>
<feature type="signal peptide" evidence="1">
    <location>
        <begin position="1"/>
        <end position="20"/>
    </location>
</feature>
<dbReference type="OrthoDB" id="956888at2"/>
<keyword evidence="3" id="KW-1185">Reference proteome</keyword>
<evidence type="ECO:0000313" key="2">
    <source>
        <dbReference type="EMBL" id="PWK22608.1"/>
    </source>
</evidence>
<feature type="chain" id="PRO_5016238252" description="Lipocalin-like protein" evidence="1">
    <location>
        <begin position="21"/>
        <end position="196"/>
    </location>
</feature>
<gene>
    <name evidence="2" type="ORF">LV89_03320</name>
</gene>
<organism evidence="2 3">
    <name type="scientific">Arcicella aurantiaca</name>
    <dbReference type="NCBI Taxonomy" id="591202"/>
    <lineage>
        <taxon>Bacteria</taxon>
        <taxon>Pseudomonadati</taxon>
        <taxon>Bacteroidota</taxon>
        <taxon>Cytophagia</taxon>
        <taxon>Cytophagales</taxon>
        <taxon>Flectobacillaceae</taxon>
        <taxon>Arcicella</taxon>
    </lineage>
</organism>
<keyword evidence="1" id="KW-0732">Signal</keyword>
<name>A0A316DYU9_9BACT</name>
<proteinExistence type="predicted"/>
<comment type="caution">
    <text evidence="2">The sequence shown here is derived from an EMBL/GenBank/DDBJ whole genome shotgun (WGS) entry which is preliminary data.</text>
</comment>
<dbReference type="RefSeq" id="WP_109744018.1">
    <property type="nucleotide sequence ID" value="NZ_QGGO01000019.1"/>
</dbReference>
<dbReference type="Proteomes" id="UP000245489">
    <property type="component" value="Unassembled WGS sequence"/>
</dbReference>
<sequence length="196" mass="22412">MKKIVKLTVAILVFGSVVYACKVKQQQSNLSPQKNQLVTVQEVDDETLVKMLSRNWIVNVVNYQADARRNVLYERGIDANLHDFSKESFKISADEKVVYTDESGKKHNGTWDLKDNNTKLLMEFEDGQEVSWDILEKGKNHLVLHLSIDAQKVKWDVSNLNDIDIQTAAVFAGFYAGVVDERTEKVNITYKMMPRS</sequence>
<accession>A0A316DYU9</accession>
<evidence type="ECO:0008006" key="4">
    <source>
        <dbReference type="Google" id="ProtNLM"/>
    </source>
</evidence>
<evidence type="ECO:0000313" key="3">
    <source>
        <dbReference type="Proteomes" id="UP000245489"/>
    </source>
</evidence>
<evidence type="ECO:0000256" key="1">
    <source>
        <dbReference type="SAM" id="SignalP"/>
    </source>
</evidence>
<reference evidence="2 3" key="1">
    <citation type="submission" date="2018-05" db="EMBL/GenBank/DDBJ databases">
        <title>Genomic Encyclopedia of Archaeal and Bacterial Type Strains, Phase II (KMG-II): from individual species to whole genera.</title>
        <authorList>
            <person name="Goeker M."/>
        </authorList>
    </citation>
    <scope>NUCLEOTIDE SEQUENCE [LARGE SCALE GENOMIC DNA]</scope>
    <source>
        <strain evidence="2 3">DSM 22214</strain>
    </source>
</reference>